<dbReference type="RefSeq" id="WP_338748361.1">
    <property type="nucleotide sequence ID" value="NZ_CP144913.1"/>
</dbReference>
<evidence type="ECO:0000256" key="2">
    <source>
        <dbReference type="ARBA" id="ARBA00022723"/>
    </source>
</evidence>
<dbReference type="SUPFAM" id="SSF102114">
    <property type="entry name" value="Radical SAM enzymes"/>
    <property type="match status" value="1"/>
</dbReference>
<dbReference type="PANTHER" id="PTHR11228:SF22">
    <property type="entry name" value="PEPTIDE BIOSYNTHESIS PROTEIN YYDG-RELATED"/>
    <property type="match status" value="1"/>
</dbReference>
<keyword evidence="4" id="KW-0411">Iron-sulfur</keyword>
<keyword evidence="2" id="KW-0479">Metal-binding</keyword>
<dbReference type="InterPro" id="IPR036868">
    <property type="entry name" value="TusA-like_sf"/>
</dbReference>
<evidence type="ECO:0000313" key="6">
    <source>
        <dbReference type="EMBL" id="WXB75626.1"/>
    </source>
</evidence>
<evidence type="ECO:0000256" key="3">
    <source>
        <dbReference type="ARBA" id="ARBA00023004"/>
    </source>
</evidence>
<reference evidence="6 7" key="1">
    <citation type="submission" date="2024-02" db="EMBL/GenBank/DDBJ databases">
        <title>Janibacter sp. nov., isolated from gut of marine sandworm.</title>
        <authorList>
            <person name="Kim B."/>
            <person name="Jun M.O."/>
            <person name="Shin N.-R."/>
        </authorList>
    </citation>
    <scope>NUCLEOTIDE SEQUENCE [LARGE SCALE GENOMIC DNA]</scope>
    <source>
        <strain evidence="6 7">A1S7</strain>
    </source>
</reference>
<dbReference type="SUPFAM" id="SSF64307">
    <property type="entry name" value="SirA-like"/>
    <property type="match status" value="1"/>
</dbReference>
<keyword evidence="7" id="KW-1185">Reference proteome</keyword>
<evidence type="ECO:0000313" key="7">
    <source>
        <dbReference type="Proteomes" id="UP001382727"/>
    </source>
</evidence>
<dbReference type="Pfam" id="PF04055">
    <property type="entry name" value="Radical_SAM"/>
    <property type="match status" value="1"/>
</dbReference>
<keyword evidence="3" id="KW-0408">Iron</keyword>
<dbReference type="InterPro" id="IPR007197">
    <property type="entry name" value="rSAM"/>
</dbReference>
<dbReference type="InterPro" id="IPR058240">
    <property type="entry name" value="rSAM_sf"/>
</dbReference>
<dbReference type="EMBL" id="CP144913">
    <property type="protein sequence ID" value="WXB75626.1"/>
    <property type="molecule type" value="Genomic_DNA"/>
</dbReference>
<dbReference type="CDD" id="cd01335">
    <property type="entry name" value="Radical_SAM"/>
    <property type="match status" value="1"/>
</dbReference>
<accession>A0ABZ2MEY9</accession>
<gene>
    <name evidence="6" type="ORF">V1351_11780</name>
</gene>
<name>A0ABZ2MEY9_9MICO</name>
<dbReference type="PROSITE" id="PS51918">
    <property type="entry name" value="RADICAL_SAM"/>
    <property type="match status" value="1"/>
</dbReference>
<protein>
    <submittedName>
        <fullName evidence="6">Radical SAM protein</fullName>
    </submittedName>
</protein>
<dbReference type="PANTHER" id="PTHR11228">
    <property type="entry name" value="RADICAL SAM DOMAIN PROTEIN"/>
    <property type="match status" value="1"/>
</dbReference>
<proteinExistence type="predicted"/>
<dbReference type="CDD" id="cd00291">
    <property type="entry name" value="SirA_YedF_YeeD"/>
    <property type="match status" value="1"/>
</dbReference>
<dbReference type="Gene3D" id="3.30.110.40">
    <property type="entry name" value="TusA-like domain"/>
    <property type="match status" value="1"/>
</dbReference>
<evidence type="ECO:0000259" key="5">
    <source>
        <dbReference type="PROSITE" id="PS51918"/>
    </source>
</evidence>
<organism evidence="6 7">
    <name type="scientific">Janibacter alittae</name>
    <dbReference type="NCBI Taxonomy" id="3115209"/>
    <lineage>
        <taxon>Bacteria</taxon>
        <taxon>Bacillati</taxon>
        <taxon>Actinomycetota</taxon>
        <taxon>Actinomycetes</taxon>
        <taxon>Micrococcales</taxon>
        <taxon>Intrasporangiaceae</taxon>
        <taxon>Janibacter</taxon>
    </lineage>
</organism>
<sequence length="377" mass="40420">MPERTALPPRDAPTRTVALEYDGGDQDCGSGLLLAITSRMRRIDEGAVLLLYTNEGSVLADLPAWARLAGHDLLAVVDDTADADPGPWRLWIERGRTAPGGGDRTVASDVEYSSAAPATVGTRLWLYSNFHCNLACTYCCAASSPRADQRLMPVETAASAAAEFAQQGGRELLITGGEPFLHPDLGAFVARTAAHVPVTLLTNAMVYGRGRRREVLESFDRDRVTLQISLDSAGPQLHDRERGAGSHRRALEGIQLARELGFRVRVAATYLPEDAPAAGDLLGTLASLGVAEEDRLVRPVAQEGYAAKGVEITLDSIEPEPTLAADGAWWHPVGVTNRHLQVADTPLPLKHVFDVVRDVVAVQAANGSHGRAVFRCT</sequence>
<dbReference type="Proteomes" id="UP001382727">
    <property type="component" value="Chromosome"/>
</dbReference>
<dbReference type="Gene3D" id="3.20.20.70">
    <property type="entry name" value="Aldolase class I"/>
    <property type="match status" value="1"/>
</dbReference>
<keyword evidence="1" id="KW-0949">S-adenosyl-L-methionine</keyword>
<dbReference type="InterPro" id="IPR050377">
    <property type="entry name" value="Radical_SAM_PqqE_MftC-like"/>
</dbReference>
<evidence type="ECO:0000256" key="1">
    <source>
        <dbReference type="ARBA" id="ARBA00022691"/>
    </source>
</evidence>
<dbReference type="SFLD" id="SFLDS00029">
    <property type="entry name" value="Radical_SAM"/>
    <property type="match status" value="1"/>
</dbReference>
<evidence type="ECO:0000256" key="4">
    <source>
        <dbReference type="ARBA" id="ARBA00023014"/>
    </source>
</evidence>
<feature type="domain" description="Radical SAM core" evidence="5">
    <location>
        <begin position="118"/>
        <end position="323"/>
    </location>
</feature>
<dbReference type="InterPro" id="IPR013785">
    <property type="entry name" value="Aldolase_TIM"/>
</dbReference>
<dbReference type="SFLD" id="SFLDG01067">
    <property type="entry name" value="SPASM/twitch_domain_containing"/>
    <property type="match status" value="1"/>
</dbReference>